<dbReference type="RefSeq" id="WP_109359964.1">
    <property type="nucleotide sequence ID" value="NZ_QFRJ01000009.1"/>
</dbReference>
<gene>
    <name evidence="1" type="ORF">DIT68_11555</name>
</gene>
<organism evidence="1 2">
    <name type="scientific">Brumimicrobium oceani</name>
    <dbReference type="NCBI Taxonomy" id="2100725"/>
    <lineage>
        <taxon>Bacteria</taxon>
        <taxon>Pseudomonadati</taxon>
        <taxon>Bacteroidota</taxon>
        <taxon>Flavobacteriia</taxon>
        <taxon>Flavobacteriales</taxon>
        <taxon>Crocinitomicaceae</taxon>
        <taxon>Brumimicrobium</taxon>
    </lineage>
</organism>
<evidence type="ECO:0000313" key="1">
    <source>
        <dbReference type="EMBL" id="PWH85001.1"/>
    </source>
</evidence>
<dbReference type="OrthoDB" id="1467011at2"/>
<protein>
    <submittedName>
        <fullName evidence="1">Uncharacterized protein</fullName>
    </submittedName>
</protein>
<keyword evidence="2" id="KW-1185">Reference proteome</keyword>
<reference evidence="1 2" key="2">
    <citation type="submission" date="2018-05" db="EMBL/GenBank/DDBJ databases">
        <authorList>
            <person name="Lanie J.A."/>
            <person name="Ng W.-L."/>
            <person name="Kazmierczak K.M."/>
            <person name="Andrzejewski T.M."/>
            <person name="Davidsen T.M."/>
            <person name="Wayne K.J."/>
            <person name="Tettelin H."/>
            <person name="Glass J.I."/>
            <person name="Rusch D."/>
            <person name="Podicherti R."/>
            <person name="Tsui H.-C.T."/>
            <person name="Winkler M.E."/>
        </authorList>
    </citation>
    <scope>NUCLEOTIDE SEQUENCE [LARGE SCALE GENOMIC DNA]</scope>
    <source>
        <strain evidence="1 2">C305</strain>
    </source>
</reference>
<evidence type="ECO:0000313" key="2">
    <source>
        <dbReference type="Proteomes" id="UP000245370"/>
    </source>
</evidence>
<name>A0A2U2XBB9_9FLAO</name>
<proteinExistence type="predicted"/>
<dbReference type="AlphaFoldDB" id="A0A2U2XBB9"/>
<accession>A0A2U2XBB9</accession>
<comment type="caution">
    <text evidence="1">The sequence shown here is derived from an EMBL/GenBank/DDBJ whole genome shotgun (WGS) entry which is preliminary data.</text>
</comment>
<dbReference type="Proteomes" id="UP000245370">
    <property type="component" value="Unassembled WGS sequence"/>
</dbReference>
<dbReference type="EMBL" id="QFRJ01000009">
    <property type="protein sequence ID" value="PWH85001.1"/>
    <property type="molecule type" value="Genomic_DNA"/>
</dbReference>
<reference evidence="1 2" key="1">
    <citation type="submission" date="2018-05" db="EMBL/GenBank/DDBJ databases">
        <title>Brumimicrobium oceani sp. nov., isolated from coastal sediment.</title>
        <authorList>
            <person name="Kou Y."/>
        </authorList>
    </citation>
    <scope>NUCLEOTIDE SEQUENCE [LARGE SCALE GENOMIC DNA]</scope>
    <source>
        <strain evidence="1 2">C305</strain>
    </source>
</reference>
<sequence>MKRSIYYIFLTLFLVGLLSLEKEDRLLYSGPDRVSFGVKIGILPTGGLTQYSLFYFKNNRLAGNQPVGLDQIVKIGTGQWPIPRSNVFSKIFEKNGIVNDTLSDGRILDYNSAFDSLWKIRFDAHPFEHELGEGWSNGEMRPSLKQQAYIVERYGVRGYDQEYFVDSSFFKLLRDVLDPAWINNYKSLR</sequence>